<sequence length="132" mass="15010">MFFEKTLVLPKVGRSRLHLCKDGSPRVIKAVGLRRNGSEFVLLEVDASDGVKMLSTKVLIGVDGETWRSDFERIRRGVVKSSLNWPNGLLDQLYGKERYRGVNHPKGLGELQVSREDMEGWAERVVREQLTD</sequence>
<reference evidence="2 3" key="1">
    <citation type="submission" date="2018-06" db="EMBL/GenBank/DDBJ databases">
        <authorList>
            <consortium name="Pathogen Informatics"/>
            <person name="Doyle S."/>
        </authorList>
    </citation>
    <scope>NUCLEOTIDE SEQUENCE [LARGE SCALE GENOMIC DNA]</scope>
    <source>
        <strain evidence="2 3">NCTC11997</strain>
    </source>
</reference>
<dbReference type="EMBL" id="UGSB01000001">
    <property type="protein sequence ID" value="SUA54382.1"/>
    <property type="molecule type" value="Genomic_DNA"/>
</dbReference>
<dbReference type="Pfam" id="PF18623">
    <property type="entry name" value="TnsE_C"/>
    <property type="match status" value="1"/>
</dbReference>
<name>A0A378XH24_9BURK</name>
<protein>
    <recommendedName>
        <fullName evidence="1">TnsE C-terminal domain-containing protein</fullName>
    </recommendedName>
</protein>
<feature type="domain" description="TnsE C-terminal" evidence="1">
    <location>
        <begin position="4"/>
        <end position="125"/>
    </location>
</feature>
<proteinExistence type="predicted"/>
<dbReference type="AlphaFoldDB" id="A0A378XH24"/>
<organism evidence="2 3">
    <name type="scientific">Oligella ureolytica</name>
    <dbReference type="NCBI Taxonomy" id="90244"/>
    <lineage>
        <taxon>Bacteria</taxon>
        <taxon>Pseudomonadati</taxon>
        <taxon>Pseudomonadota</taxon>
        <taxon>Betaproteobacteria</taxon>
        <taxon>Burkholderiales</taxon>
        <taxon>Alcaligenaceae</taxon>
        <taxon>Oligella</taxon>
    </lineage>
</organism>
<gene>
    <name evidence="2" type="primary">tnsE</name>
    <name evidence="2" type="ORF">NCTC11997_01495</name>
</gene>
<accession>A0A378XH24</accession>
<evidence type="ECO:0000259" key="1">
    <source>
        <dbReference type="Pfam" id="PF18623"/>
    </source>
</evidence>
<dbReference type="InterPro" id="IPR041419">
    <property type="entry name" value="TnsE_C"/>
</dbReference>
<dbReference type="Proteomes" id="UP000254603">
    <property type="component" value="Unassembled WGS sequence"/>
</dbReference>
<evidence type="ECO:0000313" key="2">
    <source>
        <dbReference type="EMBL" id="SUA54382.1"/>
    </source>
</evidence>
<evidence type="ECO:0000313" key="3">
    <source>
        <dbReference type="Proteomes" id="UP000254603"/>
    </source>
</evidence>